<dbReference type="SUPFAM" id="SSF52374">
    <property type="entry name" value="Nucleotidylyl transferase"/>
    <property type="match status" value="1"/>
</dbReference>
<dbReference type="EMBL" id="LR797534">
    <property type="protein sequence ID" value="CAB4223221.1"/>
    <property type="molecule type" value="Genomic_DNA"/>
</dbReference>
<evidence type="ECO:0000313" key="3">
    <source>
        <dbReference type="EMBL" id="CAB4168077.1"/>
    </source>
</evidence>
<name>A0A6J5PA68_9CAUD</name>
<evidence type="ECO:0008006" key="7">
    <source>
        <dbReference type="Google" id="ProtNLM"/>
    </source>
</evidence>
<keyword evidence="1" id="KW-0175">Coiled coil</keyword>
<sequence length="924" mass="104129">MRQYRQLVESLPKKTVVFSFGRFQPPTAQHELLLKISQKVALNDSADHVIVVSTLEDKKKNPLSVERRLHYLKMMFPTLKFVPSDSVTDSIKTLSKKYKNVIMVAGGDAYNRHIKTISTGERDPDESSSKMISAASKGDYNAFKAGLPNGVRDINGKLLMNDIRLGMDLEVIKERIKYDVDVIREKYFNKEIFNIGDSVESAGLIYEILDRGSNYITVSDSNGEISKKWIQDCSEIHNIKEDIQPGYAPEEISFKGYTTKNLHHSGDATKSFQDTIARYGKHDPIAILNAIKSTDDYMGLNDSHLKSGETPDQKDLNKWKQAHGKAKESLERIGEFQHHVDYWRNHGDEITRMEGNYTPATSGADMNEDLTNKTIKPADKLKVSRIIASFLSVDNPESLSSPEQIVNMGLRKVRTKALNAESIAILHKMLKLADEVGIAYDVKLIPQKLKESIDSRVTVNPMSNYNAAKDVLRYADFKKLSAMNKGKVPKEVLRGNNPKTMIQDDDDMDPNDYDDKTSPTPPDEKTPDTGKAPPAIKVAFRDFENKGPAHSEVGSSLGHGGDSQLRRRKVQYHKEEVIQPAADIFDIPMAVATAKPESKKSKKVKCEEVNEVLSKSDPMGKWIDDFVHSKDKRFEGKSTKERIKMAQGAFYGAQNEEVEQIDEMFDKLTPQQKAQHLLWLDAVKKRNDAHYKRQPKTMQDAINLHLRKGKSYIDAVAASKVHVKAASKVHVKEEVELEEAFKSGDQLKDSLDKIQTHKRAAEKNANDEYKYHYHVSKYHDALADHYFQNGQKVKANKHKTLAEYHYGKHEDAASGRVSEEVEQIDEIFADQGSGSTAKDSAAWEKRRNAVEKMLAKKANMDQAIEDEKKEMDEETINELSPETYASYKKKAGESASAADKAGDFAKGNKRFSGIIKATKKELKV</sequence>
<proteinExistence type="predicted"/>
<gene>
    <name evidence="6" type="ORF">UFOVP1666_158</name>
    <name evidence="3" type="ORF">UFOVP867_113</name>
    <name evidence="4" type="ORF">UFOVP913_85</name>
    <name evidence="5" type="ORF">UFOVP993_138</name>
</gene>
<feature type="coiled-coil region" evidence="1">
    <location>
        <begin position="850"/>
        <end position="877"/>
    </location>
</feature>
<reference evidence="3" key="1">
    <citation type="submission" date="2020-04" db="EMBL/GenBank/DDBJ databases">
        <authorList>
            <person name="Chiriac C."/>
            <person name="Salcher M."/>
            <person name="Ghai R."/>
            <person name="Kavagutti S V."/>
        </authorList>
    </citation>
    <scope>NUCLEOTIDE SEQUENCE</scope>
</reference>
<evidence type="ECO:0000313" key="5">
    <source>
        <dbReference type="EMBL" id="CAB4177034.1"/>
    </source>
</evidence>
<evidence type="ECO:0000313" key="4">
    <source>
        <dbReference type="EMBL" id="CAB4170688.1"/>
    </source>
</evidence>
<feature type="compositionally biased region" description="Acidic residues" evidence="2">
    <location>
        <begin position="503"/>
        <end position="512"/>
    </location>
</feature>
<dbReference type="EMBL" id="LR796858">
    <property type="protein sequence ID" value="CAB4170688.1"/>
    <property type="molecule type" value="Genomic_DNA"/>
</dbReference>
<evidence type="ECO:0000313" key="6">
    <source>
        <dbReference type="EMBL" id="CAB4223221.1"/>
    </source>
</evidence>
<feature type="region of interest" description="Disordered" evidence="2">
    <location>
        <begin position="488"/>
        <end position="533"/>
    </location>
</feature>
<accession>A0A6J5PA68</accession>
<protein>
    <recommendedName>
        <fullName evidence="7">Cytidyltransferase-like domain-containing protein</fullName>
    </recommendedName>
</protein>
<feature type="compositionally biased region" description="Basic and acidic residues" evidence="2">
    <location>
        <begin position="513"/>
        <end position="528"/>
    </location>
</feature>
<dbReference type="EMBL" id="LR796815">
    <property type="protein sequence ID" value="CAB4168077.1"/>
    <property type="molecule type" value="Genomic_DNA"/>
</dbReference>
<dbReference type="Gene3D" id="3.40.50.620">
    <property type="entry name" value="HUPs"/>
    <property type="match status" value="1"/>
</dbReference>
<organism evidence="3">
    <name type="scientific">uncultured Caudovirales phage</name>
    <dbReference type="NCBI Taxonomy" id="2100421"/>
    <lineage>
        <taxon>Viruses</taxon>
        <taxon>Duplodnaviria</taxon>
        <taxon>Heunggongvirae</taxon>
        <taxon>Uroviricota</taxon>
        <taxon>Caudoviricetes</taxon>
        <taxon>Peduoviridae</taxon>
        <taxon>Maltschvirus</taxon>
        <taxon>Maltschvirus maltsch</taxon>
    </lineage>
</organism>
<evidence type="ECO:0000256" key="2">
    <source>
        <dbReference type="SAM" id="MobiDB-lite"/>
    </source>
</evidence>
<feature type="region of interest" description="Disordered" evidence="2">
    <location>
        <begin position="547"/>
        <end position="566"/>
    </location>
</feature>
<dbReference type="InterPro" id="IPR014729">
    <property type="entry name" value="Rossmann-like_a/b/a_fold"/>
</dbReference>
<evidence type="ECO:0000256" key="1">
    <source>
        <dbReference type="SAM" id="Coils"/>
    </source>
</evidence>
<dbReference type="EMBL" id="LR796944">
    <property type="protein sequence ID" value="CAB4177034.1"/>
    <property type="molecule type" value="Genomic_DNA"/>
</dbReference>